<dbReference type="KEGG" id="cbab:SMCB_0873"/>
<name>A0A060NKS3_9BURK</name>
<dbReference type="STRING" id="1458426.SMCB_0873"/>
<reference evidence="1 2" key="1">
    <citation type="journal article" date="2014" name="Nat. Commun.">
        <title>Physiological and genomic features of highly alkaliphilic hydrogen-utilizing Betaproteobacteria from a continental serpentinizing site.</title>
        <authorList>
            <person name="Suzuki S."/>
            <person name="Kuenen J.G."/>
            <person name="Schipper K."/>
            <person name="van der Velde S."/>
            <person name="Ishii S."/>
            <person name="Wu A."/>
            <person name="Sorokin D.Y."/>
            <person name="Tenney A."/>
            <person name="Meng X.Y."/>
            <person name="Morrill P.L."/>
            <person name="Kamagata Y."/>
            <person name="Muyzer G."/>
            <person name="Nealson K.H."/>
        </authorList>
    </citation>
    <scope>NUCLEOTIDE SEQUENCE [LARGE SCALE GENOMIC DNA]</scope>
    <source>
        <strain evidence="1 2">B1</strain>
    </source>
</reference>
<evidence type="ECO:0000313" key="2">
    <source>
        <dbReference type="Proteomes" id="UP000066014"/>
    </source>
</evidence>
<gene>
    <name evidence="1" type="ORF">SMCB_0873</name>
</gene>
<dbReference type="SUPFAM" id="SSF53335">
    <property type="entry name" value="S-adenosyl-L-methionine-dependent methyltransferases"/>
    <property type="match status" value="1"/>
</dbReference>
<dbReference type="Gene3D" id="3.40.50.150">
    <property type="entry name" value="Vaccinia Virus protein VP39"/>
    <property type="match status" value="1"/>
</dbReference>
<keyword evidence="1" id="KW-0489">Methyltransferase</keyword>
<proteinExistence type="predicted"/>
<dbReference type="InterPro" id="IPR004398">
    <property type="entry name" value="RNA_MeTrfase_RsmD"/>
</dbReference>
<dbReference type="GO" id="GO:0031167">
    <property type="term" value="P:rRNA methylation"/>
    <property type="evidence" value="ECO:0007669"/>
    <property type="project" value="InterPro"/>
</dbReference>
<organism evidence="1 2">
    <name type="scientific">Serpentinimonas maccroryi</name>
    <dbReference type="NCBI Taxonomy" id="1458426"/>
    <lineage>
        <taxon>Bacteria</taxon>
        <taxon>Pseudomonadati</taxon>
        <taxon>Pseudomonadota</taxon>
        <taxon>Betaproteobacteria</taxon>
        <taxon>Burkholderiales</taxon>
        <taxon>Comamonadaceae</taxon>
        <taxon>Serpentinimonas</taxon>
    </lineage>
</organism>
<accession>A0A060NKS3</accession>
<dbReference type="NCBIfam" id="TIGR00095">
    <property type="entry name" value="16S rRNA (guanine(966)-N(2))-methyltransferase RsmD"/>
    <property type="match status" value="1"/>
</dbReference>
<dbReference type="AlphaFoldDB" id="A0A060NKS3"/>
<dbReference type="HOGENOM" id="CLU_075826_2_0_4"/>
<dbReference type="CDD" id="cd02440">
    <property type="entry name" value="AdoMet_MTases"/>
    <property type="match status" value="1"/>
</dbReference>
<evidence type="ECO:0000313" key="1">
    <source>
        <dbReference type="EMBL" id="BAO83101.1"/>
    </source>
</evidence>
<dbReference type="EMBL" id="AP014569">
    <property type="protein sequence ID" value="BAO83101.1"/>
    <property type="molecule type" value="Genomic_DNA"/>
</dbReference>
<keyword evidence="2" id="KW-1185">Reference proteome</keyword>
<dbReference type="GO" id="GO:0008168">
    <property type="term" value="F:methyltransferase activity"/>
    <property type="evidence" value="ECO:0007669"/>
    <property type="project" value="UniProtKB-KW"/>
</dbReference>
<dbReference type="Pfam" id="PF03602">
    <property type="entry name" value="Cons_hypoth95"/>
    <property type="match status" value="1"/>
</dbReference>
<keyword evidence="1" id="KW-0808">Transferase</keyword>
<protein>
    <submittedName>
        <fullName evidence="1">N6-adenine-specific methylase</fullName>
    </submittedName>
</protein>
<dbReference type="Proteomes" id="UP000066014">
    <property type="component" value="Chromosome"/>
</dbReference>
<sequence length="234" mass="24280">MGQPARQAAPLAARSPSQPAGTVRLIGGLYKRSKLTVANHPGLRPTPDRVRETLFNWLGQDLQGLRCLDAFAGTGALGLEAASRRASAVCLLERDPALVQALRSTVQRLGAAQVQVQQADALAWMAAATPGAWDVVFLDPPFAAAAGGDKASPQGSRGGAAGTDQADAAVGGSVFARALALARPLLAPNGLVYLEAPLSWSDAMLEPLGLRVQRQGRAGQVHYHLLAAAHNHAP</sequence>
<dbReference type="InterPro" id="IPR029063">
    <property type="entry name" value="SAM-dependent_MTases_sf"/>
</dbReference>